<accession>A0A8D0AXY3</accession>
<evidence type="ECO:0000313" key="11">
    <source>
        <dbReference type="Proteomes" id="UP000694421"/>
    </source>
</evidence>
<dbReference type="GeneTree" id="ENSGT01060000248575"/>
<feature type="region of interest" description="Disordered" evidence="7">
    <location>
        <begin position="112"/>
        <end position="141"/>
    </location>
</feature>
<sequence length="527" mass="59239">MVEIPPMLPVFLLLTTISFQGTLLQSGITEQRKPFFERFRRLEEQFRRFQEVTLLRLQEIAEHYNVSYNINARFEHLQSKCDSLVSTVNVTHAAMQEELRLVKNWMKKLQNKSKKQGSKITALERSLHDRDHKDTEAKEQQSSLLANFTQDFGNQRAQAETLATRFGALQKTLESLQDALKNQGTKVNELEQQLKIPGYNGILLPSHLAAPHLLNQVPQETEPVAAGGQSPTLKKLRAKHRQRKKLQEESSRLMAHFQSRRLQNGSHLGQNIPLQETVLEHPPHPELQALRQPPTVMVKTVEELELSKVTQRPGTICNVDTMLVFPNASTDNFAAFGPGFHTALLELSLCTWVRTRASYLGTIFSYATQENDNKLVLHGRDAAPRNSIHFVIGDPAFRELPVGWILDGEWHHICVIWSSIEGRYWFYIDRRLASMGSRFQKGYEIPPKGSLILGQEQDVLGGGFEPSESFVGFLAGFAMWDRVLSPGEVSGVATGKGLPRGIVLTLANASVAGSVQKVPCACLEHCL</sequence>
<organism evidence="10 11">
    <name type="scientific">Salvator merianae</name>
    <name type="common">Argentine black and white tegu</name>
    <name type="synonym">Tupinambis merianae</name>
    <dbReference type="NCBI Taxonomy" id="96440"/>
    <lineage>
        <taxon>Eukaryota</taxon>
        <taxon>Metazoa</taxon>
        <taxon>Chordata</taxon>
        <taxon>Craniata</taxon>
        <taxon>Vertebrata</taxon>
        <taxon>Euteleostomi</taxon>
        <taxon>Lepidosauria</taxon>
        <taxon>Squamata</taxon>
        <taxon>Bifurcata</taxon>
        <taxon>Unidentata</taxon>
        <taxon>Episquamata</taxon>
        <taxon>Laterata</taxon>
        <taxon>Teiioidea</taxon>
        <taxon>Teiidae</taxon>
        <taxon>Salvator</taxon>
    </lineage>
</organism>
<dbReference type="Gene3D" id="2.60.120.200">
    <property type="match status" value="1"/>
</dbReference>
<dbReference type="PRINTS" id="PR00895">
    <property type="entry name" value="PENTAXIN"/>
</dbReference>
<dbReference type="OMA" id="CSWVRTS"/>
<evidence type="ECO:0000256" key="1">
    <source>
        <dbReference type="ARBA" id="ARBA00001913"/>
    </source>
</evidence>
<evidence type="ECO:0000256" key="3">
    <source>
        <dbReference type="ARBA" id="ARBA00022837"/>
    </source>
</evidence>
<dbReference type="PROSITE" id="PS51828">
    <property type="entry name" value="PTX_2"/>
    <property type="match status" value="1"/>
</dbReference>
<dbReference type="InterPro" id="IPR013320">
    <property type="entry name" value="ConA-like_dom_sf"/>
</dbReference>
<keyword evidence="11" id="KW-1185">Reference proteome</keyword>
<dbReference type="Proteomes" id="UP000694421">
    <property type="component" value="Unplaced"/>
</dbReference>
<evidence type="ECO:0000313" key="10">
    <source>
        <dbReference type="Ensembl" id="ENSSMRP00000002310.1"/>
    </source>
</evidence>
<keyword evidence="2" id="KW-0479">Metal-binding</keyword>
<reference evidence="10" key="1">
    <citation type="submission" date="2025-08" db="UniProtKB">
        <authorList>
            <consortium name="Ensembl"/>
        </authorList>
    </citation>
    <scope>IDENTIFICATION</scope>
</reference>
<dbReference type="Ensembl" id="ENSSMRT00000002745.1">
    <property type="protein sequence ID" value="ENSSMRP00000002310.1"/>
    <property type="gene ID" value="ENSSMRG00000001972.1"/>
</dbReference>
<dbReference type="AlphaFoldDB" id="A0A8D0AXY3"/>
<dbReference type="InterPro" id="IPR051360">
    <property type="entry name" value="Neuronal_Pentraxin_Related"/>
</dbReference>
<evidence type="ECO:0000256" key="7">
    <source>
        <dbReference type="SAM" id="MobiDB-lite"/>
    </source>
</evidence>
<dbReference type="Pfam" id="PF00354">
    <property type="entry name" value="Pentaxin"/>
    <property type="match status" value="1"/>
</dbReference>
<protein>
    <submittedName>
        <fullName evidence="10">Pentraxin 4</fullName>
    </submittedName>
</protein>
<feature type="chain" id="PRO_5034807546" evidence="8">
    <location>
        <begin position="25"/>
        <end position="527"/>
    </location>
</feature>
<keyword evidence="4" id="KW-1015">Disulfide bond</keyword>
<dbReference type="PANTHER" id="PTHR19277:SF122">
    <property type="entry name" value="PENTRAXIN-4"/>
    <property type="match status" value="1"/>
</dbReference>
<evidence type="ECO:0000256" key="5">
    <source>
        <dbReference type="ARBA" id="ARBA00023180"/>
    </source>
</evidence>
<evidence type="ECO:0000256" key="4">
    <source>
        <dbReference type="ARBA" id="ARBA00023157"/>
    </source>
</evidence>
<proteinExistence type="predicted"/>
<comment type="cofactor">
    <cofactor evidence="1">
        <name>Ca(2+)</name>
        <dbReference type="ChEBI" id="CHEBI:29108"/>
    </cofactor>
</comment>
<evidence type="ECO:0000259" key="9">
    <source>
        <dbReference type="PROSITE" id="PS51828"/>
    </source>
</evidence>
<evidence type="ECO:0000256" key="2">
    <source>
        <dbReference type="ARBA" id="ARBA00022723"/>
    </source>
</evidence>
<reference evidence="10" key="2">
    <citation type="submission" date="2025-09" db="UniProtKB">
        <authorList>
            <consortium name="Ensembl"/>
        </authorList>
    </citation>
    <scope>IDENTIFICATION</scope>
</reference>
<dbReference type="SUPFAM" id="SSF49899">
    <property type="entry name" value="Concanavalin A-like lectins/glucanases"/>
    <property type="match status" value="1"/>
</dbReference>
<keyword evidence="3" id="KW-0106">Calcium</keyword>
<dbReference type="InterPro" id="IPR001759">
    <property type="entry name" value="PTX_dom"/>
</dbReference>
<dbReference type="GO" id="GO:0046872">
    <property type="term" value="F:metal ion binding"/>
    <property type="evidence" value="ECO:0007669"/>
    <property type="project" value="UniProtKB-KW"/>
</dbReference>
<dbReference type="PANTHER" id="PTHR19277">
    <property type="entry name" value="PENTRAXIN"/>
    <property type="match status" value="1"/>
</dbReference>
<evidence type="ECO:0000256" key="8">
    <source>
        <dbReference type="SAM" id="SignalP"/>
    </source>
</evidence>
<keyword evidence="8" id="KW-0732">Signal</keyword>
<keyword evidence="5" id="KW-0325">Glycoprotein</keyword>
<name>A0A8D0AXY3_SALMN</name>
<evidence type="ECO:0000256" key="6">
    <source>
        <dbReference type="PROSITE-ProRule" id="PRU01172"/>
    </source>
</evidence>
<dbReference type="SMART" id="SM00159">
    <property type="entry name" value="PTX"/>
    <property type="match status" value="1"/>
</dbReference>
<feature type="compositionally biased region" description="Basic and acidic residues" evidence="7">
    <location>
        <begin position="125"/>
        <end position="139"/>
    </location>
</feature>
<feature type="domain" description="Pentraxin (PTX)" evidence="9">
    <location>
        <begin position="319"/>
        <end position="523"/>
    </location>
</feature>
<comment type="caution">
    <text evidence="6">Lacks conserved residue(s) required for the propagation of feature annotation.</text>
</comment>
<feature type="signal peptide" evidence="8">
    <location>
        <begin position="1"/>
        <end position="24"/>
    </location>
</feature>